<dbReference type="SUPFAM" id="SSF51735">
    <property type="entry name" value="NAD(P)-binding Rossmann-fold domains"/>
    <property type="match status" value="1"/>
</dbReference>
<dbReference type="PANTHER" id="PTHR43976">
    <property type="entry name" value="SHORT CHAIN DEHYDROGENASE"/>
    <property type="match status" value="1"/>
</dbReference>
<proteinExistence type="inferred from homology"/>
<reference evidence="4 5" key="2">
    <citation type="submission" date="2018-07" db="EMBL/GenBank/DDBJ databases">
        <title>Pontibacter sp. 2b14 genomic sequence and assembly.</title>
        <authorList>
            <person name="Du Z.-J."/>
        </authorList>
    </citation>
    <scope>NUCLEOTIDE SEQUENCE [LARGE SCALE GENOMIC DNA]</scope>
    <source>
        <strain evidence="4 5">2b14</strain>
    </source>
</reference>
<dbReference type="Gene3D" id="3.40.50.720">
    <property type="entry name" value="NAD(P)-binding Rossmann-like Domain"/>
    <property type="match status" value="1"/>
</dbReference>
<dbReference type="OrthoDB" id="9775296at2"/>
<sequence>MELKDKIAIVTGVSKGIGLATVIALLDKGMKVAGWGRTAPDLQHDNFLFIECDVRFAESVQAAFDQTITKLGTHVSVLVNNAGLGIFGKLEDMAIEDWKLMFETNVNGIFYSSRLVIPGMKELEEGHIINICSIAGTTGVEGMSGYSGSKHAVRGISQSLYKEVREYGVKVTCIYPGSVKTNFFDNIDSVTVSDNMMRPEDIASTIVHALESHANYHHVDIEVRPLMPKGRKQKES</sequence>
<dbReference type="PANTHER" id="PTHR43976:SF16">
    <property type="entry name" value="SHORT-CHAIN DEHYDROGENASE_REDUCTASE FAMILY PROTEIN"/>
    <property type="match status" value="1"/>
</dbReference>
<accession>A0A364RF31</accession>
<comment type="caution">
    <text evidence="4">The sequence shown here is derived from an EMBL/GenBank/DDBJ whole genome shotgun (WGS) entry which is preliminary data.</text>
</comment>
<keyword evidence="5" id="KW-1185">Reference proteome</keyword>
<dbReference type="CDD" id="cd05233">
    <property type="entry name" value="SDR_c"/>
    <property type="match status" value="1"/>
</dbReference>
<dbReference type="EMBL" id="QMDV01000002">
    <property type="protein sequence ID" value="RAU82950.1"/>
    <property type="molecule type" value="Genomic_DNA"/>
</dbReference>
<evidence type="ECO:0000256" key="2">
    <source>
        <dbReference type="ARBA" id="ARBA00023002"/>
    </source>
</evidence>
<evidence type="ECO:0000313" key="5">
    <source>
        <dbReference type="Proteomes" id="UP000251692"/>
    </source>
</evidence>
<protein>
    <submittedName>
        <fullName evidence="4">Short-chain dehydrogenase</fullName>
    </submittedName>
</protein>
<dbReference type="InterPro" id="IPR036291">
    <property type="entry name" value="NAD(P)-bd_dom_sf"/>
</dbReference>
<dbReference type="GO" id="GO:0016491">
    <property type="term" value="F:oxidoreductase activity"/>
    <property type="evidence" value="ECO:0007669"/>
    <property type="project" value="UniProtKB-KW"/>
</dbReference>
<dbReference type="PRINTS" id="PR00080">
    <property type="entry name" value="SDRFAMILY"/>
</dbReference>
<dbReference type="InterPro" id="IPR051911">
    <property type="entry name" value="SDR_oxidoreductase"/>
</dbReference>
<organism evidence="4 5">
    <name type="scientific">Pontibacter arcticus</name>
    <dbReference type="NCBI Taxonomy" id="2080288"/>
    <lineage>
        <taxon>Bacteria</taxon>
        <taxon>Pseudomonadati</taxon>
        <taxon>Bacteroidota</taxon>
        <taxon>Cytophagia</taxon>
        <taxon>Cytophagales</taxon>
        <taxon>Hymenobacteraceae</taxon>
        <taxon>Pontibacter</taxon>
    </lineage>
</organism>
<evidence type="ECO:0000256" key="3">
    <source>
        <dbReference type="RuleBase" id="RU000363"/>
    </source>
</evidence>
<evidence type="ECO:0000313" key="4">
    <source>
        <dbReference type="EMBL" id="RAU82950.1"/>
    </source>
</evidence>
<dbReference type="AlphaFoldDB" id="A0A364RF31"/>
<comment type="similarity">
    <text evidence="1 3">Belongs to the short-chain dehydrogenases/reductases (SDR) family.</text>
</comment>
<reference evidence="4 5" key="1">
    <citation type="submission" date="2018-06" db="EMBL/GenBank/DDBJ databases">
        <authorList>
            <person name="Liu Z.-W."/>
        </authorList>
    </citation>
    <scope>NUCLEOTIDE SEQUENCE [LARGE SCALE GENOMIC DNA]</scope>
    <source>
        <strain evidence="4 5">2b14</strain>
    </source>
</reference>
<name>A0A364RF31_9BACT</name>
<dbReference type="InterPro" id="IPR002347">
    <property type="entry name" value="SDR_fam"/>
</dbReference>
<dbReference type="RefSeq" id="WP_112305100.1">
    <property type="nucleotide sequence ID" value="NZ_QMDV01000002.1"/>
</dbReference>
<dbReference type="Pfam" id="PF00106">
    <property type="entry name" value="adh_short"/>
    <property type="match status" value="1"/>
</dbReference>
<dbReference type="Proteomes" id="UP000251692">
    <property type="component" value="Unassembled WGS sequence"/>
</dbReference>
<dbReference type="FunFam" id="3.40.50.720:FF:000084">
    <property type="entry name" value="Short-chain dehydrogenase reductase"/>
    <property type="match status" value="1"/>
</dbReference>
<evidence type="ECO:0000256" key="1">
    <source>
        <dbReference type="ARBA" id="ARBA00006484"/>
    </source>
</evidence>
<dbReference type="PRINTS" id="PR00081">
    <property type="entry name" value="GDHRDH"/>
</dbReference>
<keyword evidence="2" id="KW-0560">Oxidoreductase</keyword>
<gene>
    <name evidence="4" type="ORF">DP923_06835</name>
</gene>